<feature type="domain" description="HTH gntR-type" evidence="4">
    <location>
        <begin position="18"/>
        <end position="85"/>
    </location>
</feature>
<evidence type="ECO:0000256" key="1">
    <source>
        <dbReference type="ARBA" id="ARBA00023015"/>
    </source>
</evidence>
<dbReference type="CDD" id="cd07377">
    <property type="entry name" value="WHTH_GntR"/>
    <property type="match status" value="1"/>
</dbReference>
<keyword evidence="6" id="KW-1185">Reference proteome</keyword>
<dbReference type="PANTHER" id="PTHR43537:SF24">
    <property type="entry name" value="GLUCONATE OPERON TRANSCRIPTIONAL REPRESSOR"/>
    <property type="match status" value="1"/>
</dbReference>
<dbReference type="Proteomes" id="UP000321389">
    <property type="component" value="Chromosome"/>
</dbReference>
<evidence type="ECO:0000313" key="5">
    <source>
        <dbReference type="EMBL" id="QDY98937.1"/>
    </source>
</evidence>
<keyword evidence="3" id="KW-0804">Transcription</keyword>
<sequence length="229" mass="25710">MDGSATAAQQRITPVRRETFSSQIAAKLRRAIIGGEIEAGSQITETELAARFGVSRGPLREAMAMLASEGLIVTASYRGTRVLKLSTKDVREIYSLRTALETLAFREIWDRRDKAFADELAARHKTLMSTLGLNDHVASSEAEVRFHALVYEACGHDLLLESWQRIASRMQLYLAVHQRAHGRTAPVRDAHESYLRLALGDSLELMLEEVDAHMRRGLQSLEKYLDTYP</sequence>
<evidence type="ECO:0000313" key="6">
    <source>
        <dbReference type="Proteomes" id="UP000321389"/>
    </source>
</evidence>
<dbReference type="Pfam" id="PF00392">
    <property type="entry name" value="GntR"/>
    <property type="match status" value="1"/>
</dbReference>
<organism evidence="5 6">
    <name type="scientific">Nitratireductor mangrovi</name>
    <dbReference type="NCBI Taxonomy" id="2599600"/>
    <lineage>
        <taxon>Bacteria</taxon>
        <taxon>Pseudomonadati</taxon>
        <taxon>Pseudomonadota</taxon>
        <taxon>Alphaproteobacteria</taxon>
        <taxon>Hyphomicrobiales</taxon>
        <taxon>Phyllobacteriaceae</taxon>
        <taxon>Nitratireductor</taxon>
    </lineage>
</organism>
<dbReference type="Gene3D" id="1.20.120.530">
    <property type="entry name" value="GntR ligand-binding domain-like"/>
    <property type="match status" value="1"/>
</dbReference>
<dbReference type="AlphaFoldDB" id="A0A5B8KTK7"/>
<dbReference type="PROSITE" id="PS50949">
    <property type="entry name" value="HTH_GNTR"/>
    <property type="match status" value="1"/>
</dbReference>
<dbReference type="InterPro" id="IPR011711">
    <property type="entry name" value="GntR_C"/>
</dbReference>
<dbReference type="SUPFAM" id="SSF46785">
    <property type="entry name" value="Winged helix' DNA-binding domain"/>
    <property type="match status" value="1"/>
</dbReference>
<dbReference type="PANTHER" id="PTHR43537">
    <property type="entry name" value="TRANSCRIPTIONAL REGULATOR, GNTR FAMILY"/>
    <property type="match status" value="1"/>
</dbReference>
<evidence type="ECO:0000256" key="3">
    <source>
        <dbReference type="ARBA" id="ARBA00023163"/>
    </source>
</evidence>
<protein>
    <submittedName>
        <fullName evidence="5">GntR family transcriptional regulator</fullName>
    </submittedName>
</protein>
<dbReference type="Gene3D" id="1.10.10.10">
    <property type="entry name" value="Winged helix-like DNA-binding domain superfamily/Winged helix DNA-binding domain"/>
    <property type="match status" value="1"/>
</dbReference>
<dbReference type="Pfam" id="PF07729">
    <property type="entry name" value="FCD"/>
    <property type="match status" value="1"/>
</dbReference>
<reference evidence="5" key="1">
    <citation type="submission" date="2020-04" db="EMBL/GenBank/DDBJ databases">
        <title>Nitratireductor sp. nov. isolated from mangrove soil.</title>
        <authorList>
            <person name="Ye Y."/>
        </authorList>
    </citation>
    <scope>NUCLEOTIDE SEQUENCE</scope>
    <source>
        <strain evidence="5">SY7</strain>
    </source>
</reference>
<dbReference type="InterPro" id="IPR036390">
    <property type="entry name" value="WH_DNA-bd_sf"/>
</dbReference>
<dbReference type="OrthoDB" id="9806293at2"/>
<keyword evidence="1" id="KW-0805">Transcription regulation</keyword>
<dbReference type="RefSeq" id="WP_146297460.1">
    <property type="nucleotide sequence ID" value="NZ_CP042301.2"/>
</dbReference>
<evidence type="ECO:0000256" key="2">
    <source>
        <dbReference type="ARBA" id="ARBA00023125"/>
    </source>
</evidence>
<proteinExistence type="predicted"/>
<dbReference type="KEGG" id="niy:FQ775_00290"/>
<dbReference type="PRINTS" id="PR00035">
    <property type="entry name" value="HTHGNTR"/>
</dbReference>
<dbReference type="InterPro" id="IPR000524">
    <property type="entry name" value="Tscrpt_reg_HTH_GntR"/>
</dbReference>
<dbReference type="InterPro" id="IPR008920">
    <property type="entry name" value="TF_FadR/GntR_C"/>
</dbReference>
<dbReference type="EMBL" id="CP042301">
    <property type="protein sequence ID" value="QDY98937.1"/>
    <property type="molecule type" value="Genomic_DNA"/>
</dbReference>
<dbReference type="GO" id="GO:0003677">
    <property type="term" value="F:DNA binding"/>
    <property type="evidence" value="ECO:0007669"/>
    <property type="project" value="UniProtKB-KW"/>
</dbReference>
<dbReference type="SUPFAM" id="SSF48008">
    <property type="entry name" value="GntR ligand-binding domain-like"/>
    <property type="match status" value="1"/>
</dbReference>
<name>A0A5B8KTK7_9HYPH</name>
<dbReference type="SMART" id="SM00345">
    <property type="entry name" value="HTH_GNTR"/>
    <property type="match status" value="1"/>
</dbReference>
<dbReference type="GO" id="GO:0003700">
    <property type="term" value="F:DNA-binding transcription factor activity"/>
    <property type="evidence" value="ECO:0007669"/>
    <property type="project" value="InterPro"/>
</dbReference>
<evidence type="ECO:0000259" key="4">
    <source>
        <dbReference type="PROSITE" id="PS50949"/>
    </source>
</evidence>
<gene>
    <name evidence="5" type="ORF">FQ775_00290</name>
</gene>
<keyword evidence="2" id="KW-0238">DNA-binding</keyword>
<dbReference type="InterPro" id="IPR036388">
    <property type="entry name" value="WH-like_DNA-bd_sf"/>
</dbReference>
<accession>A0A5B8KTK7</accession>